<reference evidence="1 2" key="1">
    <citation type="journal article" date="2010" name="BMC Genomics">
        <title>Genome comparison of the epiphytic bacteria Erwinia billingiae and E. tasmaniensis with the pear pathogen E. pyrifoliae.</title>
        <authorList>
            <person name="Kube M."/>
            <person name="Migdoll A.M."/>
            <person name="Gehring I."/>
            <person name="Heitmann K."/>
            <person name="Mayer Y."/>
            <person name="Kuhl H."/>
            <person name="Knaust F."/>
            <person name="Geider K."/>
            <person name="Reinhardt R."/>
        </authorList>
    </citation>
    <scope>NUCLEOTIDE SEQUENCE [LARGE SCALE GENOMIC DNA]</scope>
    <source>
        <strain evidence="1 2">Eb661</strain>
    </source>
</reference>
<evidence type="ECO:0000313" key="2">
    <source>
        <dbReference type="Proteomes" id="UP000008793"/>
    </source>
</evidence>
<dbReference type="KEGG" id="ebi:EbC_31350"/>
<name>D8MV09_ERWBE</name>
<organism evidence="2">
    <name type="scientific">Erwinia billingiae (strain Eb661)</name>
    <dbReference type="NCBI Taxonomy" id="634500"/>
    <lineage>
        <taxon>Bacteria</taxon>
        <taxon>Pseudomonadati</taxon>
        <taxon>Pseudomonadota</taxon>
        <taxon>Gammaproteobacteria</taxon>
        <taxon>Enterobacterales</taxon>
        <taxon>Erwiniaceae</taxon>
        <taxon>Erwinia</taxon>
    </lineage>
</organism>
<evidence type="ECO:0008006" key="3">
    <source>
        <dbReference type="Google" id="ProtNLM"/>
    </source>
</evidence>
<dbReference type="AlphaFoldDB" id="D8MV09"/>
<dbReference type="Proteomes" id="UP000008793">
    <property type="component" value="Chromosome"/>
</dbReference>
<dbReference type="STRING" id="634500.EbC_31350"/>
<gene>
    <name evidence="1" type="ordered locus">EbC_31350</name>
</gene>
<keyword evidence="2" id="KW-1185">Reference proteome</keyword>
<protein>
    <recommendedName>
        <fullName evidence="3">Transposase</fullName>
    </recommendedName>
</protein>
<accession>D8MV09</accession>
<evidence type="ECO:0000313" key="1">
    <source>
        <dbReference type="EMBL" id="CAX60666.1"/>
    </source>
</evidence>
<sequence length="38" mass="4585">MSGFIRQNGAERRLQEMLTVYPELWRQKTNVSFFTPPR</sequence>
<dbReference type="EMBL" id="FP236843">
    <property type="protein sequence ID" value="CAX60666.1"/>
    <property type="molecule type" value="Genomic_DNA"/>
</dbReference>
<dbReference type="HOGENOM" id="CLU_3327644_0_0_6"/>
<proteinExistence type="predicted"/>